<keyword evidence="6" id="KW-0961">Cell wall biogenesis/degradation</keyword>
<dbReference type="PANTHER" id="PTHR36174">
    <property type="entry name" value="LIPID II:GLYCINE GLYCYLTRANSFERASE"/>
    <property type="match status" value="1"/>
</dbReference>
<dbReference type="GO" id="GO:0009252">
    <property type="term" value="P:peptidoglycan biosynthetic process"/>
    <property type="evidence" value="ECO:0007669"/>
    <property type="project" value="UniProtKB-KW"/>
</dbReference>
<reference evidence="8 9" key="1">
    <citation type="submission" date="2016-06" db="EMBL/GenBank/DDBJ databases">
        <title>Respiratory ammonification of nitrate coupled to the oxidation of elemental sulfur in deep-sea autotrophic thermophilic bacteria.</title>
        <authorList>
            <person name="Slobodkina G.B."/>
            <person name="Mardanov A.V."/>
            <person name="Ravin N.V."/>
            <person name="Frolova A.A."/>
            <person name="Viryasiv M.B."/>
            <person name="Chernyh N.A."/>
            <person name="Bonch-Osmolovskaya E.A."/>
            <person name="Slobodkin A.I."/>
        </authorList>
    </citation>
    <scope>NUCLEOTIDE SEQUENCE [LARGE SCALE GENOMIC DNA]</scope>
    <source>
        <strain evidence="8 9">S69</strain>
    </source>
</reference>
<dbReference type="PANTHER" id="PTHR36174:SF1">
    <property type="entry name" value="LIPID II:GLYCINE GLYCYLTRANSFERASE"/>
    <property type="match status" value="1"/>
</dbReference>
<dbReference type="STRING" id="1156395.DBT_1974"/>
<keyword evidence="2" id="KW-0808">Transferase</keyword>
<proteinExistence type="inferred from homology"/>
<dbReference type="SUPFAM" id="SSF55729">
    <property type="entry name" value="Acyl-CoA N-acyltransferases (Nat)"/>
    <property type="match status" value="1"/>
</dbReference>
<evidence type="ECO:0000313" key="9">
    <source>
        <dbReference type="Proteomes" id="UP000093080"/>
    </source>
</evidence>
<organism evidence="8 9">
    <name type="scientific">Dissulfuribacter thermophilus</name>
    <dbReference type="NCBI Taxonomy" id="1156395"/>
    <lineage>
        <taxon>Bacteria</taxon>
        <taxon>Pseudomonadati</taxon>
        <taxon>Thermodesulfobacteriota</taxon>
        <taxon>Dissulfuribacteria</taxon>
        <taxon>Dissulfuribacterales</taxon>
        <taxon>Dissulfuribacteraceae</taxon>
        <taxon>Dissulfuribacter</taxon>
    </lineage>
</organism>
<keyword evidence="9" id="KW-1185">Reference proteome</keyword>
<dbReference type="InterPro" id="IPR003447">
    <property type="entry name" value="FEMABX"/>
</dbReference>
<evidence type="ECO:0000256" key="5">
    <source>
        <dbReference type="ARBA" id="ARBA00023315"/>
    </source>
</evidence>
<feature type="domain" description="BioF2-like acetyltransferase" evidence="7">
    <location>
        <begin position="156"/>
        <end position="284"/>
    </location>
</feature>
<evidence type="ECO:0000256" key="2">
    <source>
        <dbReference type="ARBA" id="ARBA00022679"/>
    </source>
</evidence>
<keyword evidence="5" id="KW-0012">Acyltransferase</keyword>
<dbReference type="Pfam" id="PF13480">
    <property type="entry name" value="Acetyltransf_6"/>
    <property type="match status" value="1"/>
</dbReference>
<dbReference type="GO" id="GO:0071555">
    <property type="term" value="P:cell wall organization"/>
    <property type="evidence" value="ECO:0007669"/>
    <property type="project" value="UniProtKB-KW"/>
</dbReference>
<comment type="similarity">
    <text evidence="1">Belongs to the FemABX family.</text>
</comment>
<evidence type="ECO:0000256" key="3">
    <source>
        <dbReference type="ARBA" id="ARBA00022960"/>
    </source>
</evidence>
<evidence type="ECO:0000259" key="7">
    <source>
        <dbReference type="Pfam" id="PF13480"/>
    </source>
</evidence>
<keyword evidence="4" id="KW-0573">Peptidoglycan synthesis</keyword>
<dbReference type="OrthoDB" id="9773932at2"/>
<evidence type="ECO:0000256" key="4">
    <source>
        <dbReference type="ARBA" id="ARBA00022984"/>
    </source>
</evidence>
<dbReference type="PROSITE" id="PS51191">
    <property type="entry name" value="FEMABX"/>
    <property type="match status" value="1"/>
</dbReference>
<sequence length="328" mass="37903">MIKLEKLEISASDEWDALVEQYPGATLFHTSFWCRVIEKTFGVKGYLLQFLDNGMTVGVVPVWIRKKAGLTLVGSPLRQTATHYCGPLLMDGITVSQILAALYNYVSRELKADYIDITFPYSLDIAIDSSWKVSKPETLILSLDRTQEDLWKSFEGRARTAIRKAIKSGVNVHLIHNPEKELDTFYEMLEEVHRRHGRKPVFPKKFYESIFKVNSEYASLYGAEYNGKWIAMAFILKYKNWMNYHSAGSLRAFRQLGANNLLQWEIIKDGLRAEYILYDLGGGSGIHGIEKFKMAFRPYRDCYTNIWRANWVGGIARKIYERLININR</sequence>
<dbReference type="RefSeq" id="WP_067619639.1">
    <property type="nucleotide sequence ID" value="NZ_MAGO01000010.1"/>
</dbReference>
<protein>
    <recommendedName>
        <fullName evidence="7">BioF2-like acetyltransferase domain-containing protein</fullName>
    </recommendedName>
</protein>
<dbReference type="GO" id="GO:0008360">
    <property type="term" value="P:regulation of cell shape"/>
    <property type="evidence" value="ECO:0007669"/>
    <property type="project" value="UniProtKB-KW"/>
</dbReference>
<dbReference type="Proteomes" id="UP000093080">
    <property type="component" value="Unassembled WGS sequence"/>
</dbReference>
<name>A0A1B9F3Y7_9BACT</name>
<gene>
    <name evidence="8" type="ORF">DBT_1974</name>
</gene>
<dbReference type="Gene3D" id="3.40.630.30">
    <property type="match status" value="1"/>
</dbReference>
<keyword evidence="3" id="KW-0133">Cell shape</keyword>
<dbReference type="InterPro" id="IPR038740">
    <property type="entry name" value="BioF2-like_GNAT_dom"/>
</dbReference>
<comment type="caution">
    <text evidence="8">The sequence shown here is derived from an EMBL/GenBank/DDBJ whole genome shotgun (WGS) entry which is preliminary data.</text>
</comment>
<dbReference type="InterPro" id="IPR050644">
    <property type="entry name" value="PG_Glycine_Bridge_Synth"/>
</dbReference>
<evidence type="ECO:0000256" key="1">
    <source>
        <dbReference type="ARBA" id="ARBA00009943"/>
    </source>
</evidence>
<dbReference type="InterPro" id="IPR016181">
    <property type="entry name" value="Acyl_CoA_acyltransferase"/>
</dbReference>
<accession>A0A1B9F3Y7</accession>
<evidence type="ECO:0000256" key="6">
    <source>
        <dbReference type="ARBA" id="ARBA00023316"/>
    </source>
</evidence>
<dbReference type="GO" id="GO:0016755">
    <property type="term" value="F:aminoacyltransferase activity"/>
    <property type="evidence" value="ECO:0007669"/>
    <property type="project" value="InterPro"/>
</dbReference>
<dbReference type="AlphaFoldDB" id="A0A1B9F3Y7"/>
<dbReference type="EMBL" id="MAGO01000010">
    <property type="protein sequence ID" value="OCC14659.1"/>
    <property type="molecule type" value="Genomic_DNA"/>
</dbReference>
<evidence type="ECO:0000313" key="8">
    <source>
        <dbReference type="EMBL" id="OCC14659.1"/>
    </source>
</evidence>